<dbReference type="Pfam" id="PF08245">
    <property type="entry name" value="Mur_ligase_M"/>
    <property type="match status" value="1"/>
</dbReference>
<dbReference type="InterPro" id="IPR036615">
    <property type="entry name" value="Mur_ligase_C_dom_sf"/>
</dbReference>
<dbReference type="Proteomes" id="UP000187408">
    <property type="component" value="Unassembled WGS sequence"/>
</dbReference>
<dbReference type="UniPathway" id="UPA00219"/>
<keyword evidence="4 14" id="KW-0963">Cytoplasm</keyword>
<dbReference type="Gene3D" id="3.40.50.720">
    <property type="entry name" value="NAD(P)-binding Rossmann-like Domain"/>
    <property type="match status" value="1"/>
</dbReference>
<evidence type="ECO:0000256" key="1">
    <source>
        <dbReference type="ARBA" id="ARBA00004496"/>
    </source>
</evidence>
<feature type="domain" description="Mur ligase central" evidence="18">
    <location>
        <begin position="111"/>
        <end position="290"/>
    </location>
</feature>
<name>A0A1R1MJN0_9BACT</name>
<keyword evidence="15" id="KW-0812">Transmembrane</keyword>
<dbReference type="InterPro" id="IPR013221">
    <property type="entry name" value="Mur_ligase_cen"/>
</dbReference>
<dbReference type="GO" id="GO:0071555">
    <property type="term" value="P:cell wall organization"/>
    <property type="evidence" value="ECO:0007669"/>
    <property type="project" value="UniProtKB-KW"/>
</dbReference>
<dbReference type="SUPFAM" id="SSF51984">
    <property type="entry name" value="MurCD N-terminal domain"/>
    <property type="match status" value="1"/>
</dbReference>
<evidence type="ECO:0000256" key="6">
    <source>
        <dbReference type="ARBA" id="ARBA00022618"/>
    </source>
</evidence>
<evidence type="ECO:0000256" key="12">
    <source>
        <dbReference type="ARBA" id="ARBA00023316"/>
    </source>
</evidence>
<evidence type="ECO:0000259" key="18">
    <source>
        <dbReference type="Pfam" id="PF08245"/>
    </source>
</evidence>
<evidence type="ECO:0000256" key="8">
    <source>
        <dbReference type="ARBA" id="ARBA00022840"/>
    </source>
</evidence>
<dbReference type="InterPro" id="IPR050061">
    <property type="entry name" value="MurCDEF_pg_biosynth"/>
</dbReference>
<dbReference type="Pfam" id="PF01225">
    <property type="entry name" value="Mur_ligase"/>
    <property type="match status" value="1"/>
</dbReference>
<dbReference type="PANTHER" id="PTHR43445">
    <property type="entry name" value="UDP-N-ACETYLMURAMATE--L-ALANINE LIGASE-RELATED"/>
    <property type="match status" value="1"/>
</dbReference>
<evidence type="ECO:0000259" key="17">
    <source>
        <dbReference type="Pfam" id="PF02875"/>
    </source>
</evidence>
<dbReference type="GO" id="GO:0005737">
    <property type="term" value="C:cytoplasm"/>
    <property type="evidence" value="ECO:0007669"/>
    <property type="project" value="UniProtKB-SubCell"/>
</dbReference>
<feature type="transmembrane region" description="Helical" evidence="15">
    <location>
        <begin position="9"/>
        <end position="26"/>
    </location>
</feature>
<proteinExistence type="inferred from homology"/>
<evidence type="ECO:0000256" key="10">
    <source>
        <dbReference type="ARBA" id="ARBA00022984"/>
    </source>
</evidence>
<dbReference type="RefSeq" id="WP_076713503.1">
    <property type="nucleotide sequence ID" value="NZ_MOEN01000035.1"/>
</dbReference>
<evidence type="ECO:0000256" key="5">
    <source>
        <dbReference type="ARBA" id="ARBA00022598"/>
    </source>
</evidence>
<dbReference type="GO" id="GO:0009252">
    <property type="term" value="P:peptidoglycan biosynthetic process"/>
    <property type="evidence" value="ECO:0007669"/>
    <property type="project" value="UniProtKB-UniRule"/>
</dbReference>
<evidence type="ECO:0000256" key="3">
    <source>
        <dbReference type="ARBA" id="ARBA00012211"/>
    </source>
</evidence>
<evidence type="ECO:0000256" key="15">
    <source>
        <dbReference type="SAM" id="Phobius"/>
    </source>
</evidence>
<keyword evidence="9 14" id="KW-0133">Cell shape</keyword>
<dbReference type="HAMAP" id="MF_00046">
    <property type="entry name" value="MurC"/>
    <property type="match status" value="1"/>
</dbReference>
<sequence>MFKFSVKRIHFIGIGGIGISGLAYLFKKEGYDVSGSDIRESETTRFLEKEGINVYIGHRKENVKDADVVIYTSAAKRSNPEIVAALEKGIPVVPRCDALSELMRFKEGIAVAGTHGKTTTSSMISKVFYDDGFDPTILVGGKLDFLGFRNAYYGKSDIMIAETDESDGTFLKILPSVSVITNIDTDHLDFYKDIETIKRSFIEFANRVSFYGKVFLCGECRNVRDIFSKIYKKKLIYGFSRDFDLCACNVVQDGLSIRFDVLFKGKFEGNIFLPVPGKHNVLNALAAVGVSLEAGIPFTKIAESLSTFKNAKRRAEIKGEEAGVIVIDDYGHHPTEIENTYKGIREAYPDKKVLVLFQPHRYTRTKLLWDEFTQVLSGIDNLFITDIYPAGEEPIDDISAKKLADLCGAVYVGDVENAVSSILPLLEPDTVLLTLGAGNVYLAGEKILQILKKSRGI</sequence>
<dbReference type="Gene3D" id="3.90.190.20">
    <property type="entry name" value="Mur ligase, C-terminal domain"/>
    <property type="match status" value="1"/>
</dbReference>
<feature type="binding site" evidence="14">
    <location>
        <begin position="113"/>
        <end position="119"/>
    </location>
    <ligand>
        <name>ATP</name>
        <dbReference type="ChEBI" id="CHEBI:30616"/>
    </ligand>
</feature>
<keyword evidence="5 14" id="KW-0436">Ligase</keyword>
<keyword evidence="8 14" id="KW-0067">ATP-binding</keyword>
<reference evidence="19 20" key="1">
    <citation type="submission" date="2016-10" db="EMBL/GenBank/DDBJ databases">
        <title>Genome sequence of a sulfur-reducing bacterium Desulfurobacterium indicum K6013.</title>
        <authorList>
            <person name="Cao J."/>
            <person name="Shao Z."/>
            <person name="Alain K."/>
            <person name="Jebbar M."/>
        </authorList>
    </citation>
    <scope>NUCLEOTIDE SEQUENCE [LARGE SCALE GENOMIC DNA]</scope>
    <source>
        <strain evidence="19 20">K6013</strain>
    </source>
</reference>
<evidence type="ECO:0000256" key="13">
    <source>
        <dbReference type="ARBA" id="ARBA00047833"/>
    </source>
</evidence>
<dbReference type="PANTHER" id="PTHR43445:SF3">
    <property type="entry name" value="UDP-N-ACETYLMURAMATE--L-ALANINE LIGASE"/>
    <property type="match status" value="1"/>
</dbReference>
<dbReference type="InterPro" id="IPR004101">
    <property type="entry name" value="Mur_ligase_C"/>
</dbReference>
<dbReference type="GO" id="GO:0051301">
    <property type="term" value="P:cell division"/>
    <property type="evidence" value="ECO:0007669"/>
    <property type="project" value="UniProtKB-KW"/>
</dbReference>
<keyword evidence="10 14" id="KW-0573">Peptidoglycan synthesis</keyword>
<evidence type="ECO:0000313" key="19">
    <source>
        <dbReference type="EMBL" id="OMH39973.1"/>
    </source>
</evidence>
<dbReference type="EC" id="6.3.2.8" evidence="3 14"/>
<dbReference type="Gene3D" id="3.40.1190.10">
    <property type="entry name" value="Mur-like, catalytic domain"/>
    <property type="match status" value="1"/>
</dbReference>
<dbReference type="OrthoDB" id="9804126at2"/>
<keyword evidence="12 14" id="KW-0961">Cell wall biogenesis/degradation</keyword>
<keyword evidence="7 14" id="KW-0547">Nucleotide-binding</keyword>
<dbReference type="STRING" id="1914305.BLW93_07650"/>
<comment type="pathway">
    <text evidence="2 14">Cell wall biogenesis; peptidoglycan biosynthesis.</text>
</comment>
<gene>
    <name evidence="14" type="primary">murC</name>
    <name evidence="19" type="ORF">BLW93_07650</name>
</gene>
<keyword evidence="20" id="KW-1185">Reference proteome</keyword>
<evidence type="ECO:0000256" key="9">
    <source>
        <dbReference type="ARBA" id="ARBA00022960"/>
    </source>
</evidence>
<dbReference type="EMBL" id="MOEN01000035">
    <property type="protein sequence ID" value="OMH39973.1"/>
    <property type="molecule type" value="Genomic_DNA"/>
</dbReference>
<evidence type="ECO:0000256" key="4">
    <source>
        <dbReference type="ARBA" id="ARBA00022490"/>
    </source>
</evidence>
<dbReference type="AlphaFoldDB" id="A0A1R1MJN0"/>
<evidence type="ECO:0000256" key="7">
    <source>
        <dbReference type="ARBA" id="ARBA00022741"/>
    </source>
</evidence>
<evidence type="ECO:0000256" key="2">
    <source>
        <dbReference type="ARBA" id="ARBA00004752"/>
    </source>
</evidence>
<dbReference type="InterPro" id="IPR036565">
    <property type="entry name" value="Mur-like_cat_sf"/>
</dbReference>
<dbReference type="GO" id="GO:0008763">
    <property type="term" value="F:UDP-N-acetylmuramate-L-alanine ligase activity"/>
    <property type="evidence" value="ECO:0007669"/>
    <property type="project" value="UniProtKB-UniRule"/>
</dbReference>
<keyword evidence="6 14" id="KW-0132">Cell division</keyword>
<keyword evidence="15" id="KW-1133">Transmembrane helix</keyword>
<dbReference type="SUPFAM" id="SSF53623">
    <property type="entry name" value="MurD-like peptide ligases, catalytic domain"/>
    <property type="match status" value="1"/>
</dbReference>
<comment type="caution">
    <text evidence="19">The sequence shown here is derived from an EMBL/GenBank/DDBJ whole genome shotgun (WGS) entry which is preliminary data.</text>
</comment>
<accession>A0A1R1MJN0</accession>
<dbReference type="GO" id="GO:0008360">
    <property type="term" value="P:regulation of cell shape"/>
    <property type="evidence" value="ECO:0007669"/>
    <property type="project" value="UniProtKB-KW"/>
</dbReference>
<evidence type="ECO:0000259" key="16">
    <source>
        <dbReference type="Pfam" id="PF01225"/>
    </source>
</evidence>
<comment type="catalytic activity">
    <reaction evidence="13 14">
        <text>UDP-N-acetyl-alpha-D-muramate + L-alanine + ATP = UDP-N-acetyl-alpha-D-muramoyl-L-alanine + ADP + phosphate + H(+)</text>
        <dbReference type="Rhea" id="RHEA:23372"/>
        <dbReference type="ChEBI" id="CHEBI:15378"/>
        <dbReference type="ChEBI" id="CHEBI:30616"/>
        <dbReference type="ChEBI" id="CHEBI:43474"/>
        <dbReference type="ChEBI" id="CHEBI:57972"/>
        <dbReference type="ChEBI" id="CHEBI:70757"/>
        <dbReference type="ChEBI" id="CHEBI:83898"/>
        <dbReference type="ChEBI" id="CHEBI:456216"/>
        <dbReference type="EC" id="6.3.2.8"/>
    </reaction>
</comment>
<dbReference type="InterPro" id="IPR000713">
    <property type="entry name" value="Mur_ligase_N"/>
</dbReference>
<comment type="subcellular location">
    <subcellularLocation>
        <location evidence="1 14">Cytoplasm</location>
    </subcellularLocation>
</comment>
<keyword evidence="15" id="KW-0472">Membrane</keyword>
<dbReference type="Pfam" id="PF02875">
    <property type="entry name" value="Mur_ligase_C"/>
    <property type="match status" value="1"/>
</dbReference>
<comment type="similarity">
    <text evidence="14">Belongs to the MurCDEF family.</text>
</comment>
<dbReference type="SUPFAM" id="SSF53244">
    <property type="entry name" value="MurD-like peptide ligases, peptide-binding domain"/>
    <property type="match status" value="1"/>
</dbReference>
<dbReference type="GO" id="GO:0005524">
    <property type="term" value="F:ATP binding"/>
    <property type="evidence" value="ECO:0007669"/>
    <property type="project" value="UniProtKB-UniRule"/>
</dbReference>
<dbReference type="InterPro" id="IPR005758">
    <property type="entry name" value="UDP-N-AcMur_Ala_ligase_MurC"/>
</dbReference>
<evidence type="ECO:0000256" key="11">
    <source>
        <dbReference type="ARBA" id="ARBA00023306"/>
    </source>
</evidence>
<dbReference type="NCBIfam" id="TIGR01082">
    <property type="entry name" value="murC"/>
    <property type="match status" value="1"/>
</dbReference>
<feature type="domain" description="Mur ligase N-terminal catalytic" evidence="16">
    <location>
        <begin position="8"/>
        <end position="106"/>
    </location>
</feature>
<protein>
    <recommendedName>
        <fullName evidence="3 14">UDP-N-acetylmuramate--L-alanine ligase</fullName>
        <ecNumber evidence="3 14">6.3.2.8</ecNumber>
    </recommendedName>
    <alternativeName>
        <fullName evidence="14">UDP-N-acetylmuramoyl-L-alanine synthetase</fullName>
    </alternativeName>
</protein>
<organism evidence="19 20">
    <name type="scientific">Desulfurobacterium indicum</name>
    <dbReference type="NCBI Taxonomy" id="1914305"/>
    <lineage>
        <taxon>Bacteria</taxon>
        <taxon>Pseudomonadati</taxon>
        <taxon>Aquificota</taxon>
        <taxon>Aquificia</taxon>
        <taxon>Desulfurobacteriales</taxon>
        <taxon>Desulfurobacteriaceae</taxon>
        <taxon>Desulfurobacterium</taxon>
    </lineage>
</organism>
<keyword evidence="11 14" id="KW-0131">Cell cycle</keyword>
<feature type="domain" description="Mur ligase C-terminal" evidence="17">
    <location>
        <begin position="313"/>
        <end position="438"/>
    </location>
</feature>
<comment type="function">
    <text evidence="14">Cell wall formation.</text>
</comment>
<evidence type="ECO:0000256" key="14">
    <source>
        <dbReference type="HAMAP-Rule" id="MF_00046"/>
    </source>
</evidence>
<evidence type="ECO:0000313" key="20">
    <source>
        <dbReference type="Proteomes" id="UP000187408"/>
    </source>
</evidence>